<dbReference type="EMBL" id="DS113230">
    <property type="protein sequence ID" value="EAY17438.1"/>
    <property type="molecule type" value="Genomic_DNA"/>
</dbReference>
<evidence type="ECO:0000313" key="3">
    <source>
        <dbReference type="EMBL" id="EAY17438.1"/>
    </source>
</evidence>
<feature type="compositionally biased region" description="Polar residues" evidence="2">
    <location>
        <begin position="196"/>
        <end position="205"/>
    </location>
</feature>
<organism evidence="3 4">
    <name type="scientific">Trichomonas vaginalis (strain ATCC PRA-98 / G3)</name>
    <dbReference type="NCBI Taxonomy" id="412133"/>
    <lineage>
        <taxon>Eukaryota</taxon>
        <taxon>Metamonada</taxon>
        <taxon>Parabasalia</taxon>
        <taxon>Trichomonadida</taxon>
        <taxon>Trichomonadidae</taxon>
        <taxon>Trichomonas</taxon>
    </lineage>
</organism>
<feature type="compositionally biased region" description="Basic and acidic residues" evidence="2">
    <location>
        <begin position="33"/>
        <end position="45"/>
    </location>
</feature>
<protein>
    <submittedName>
        <fullName evidence="3">Uncharacterized protein</fullName>
    </submittedName>
</protein>
<dbReference type="RefSeq" id="XP_001329573.1">
    <property type="nucleotide sequence ID" value="XM_001329538.1"/>
</dbReference>
<dbReference type="AlphaFoldDB" id="A2DQ11"/>
<evidence type="ECO:0000313" key="4">
    <source>
        <dbReference type="Proteomes" id="UP000001542"/>
    </source>
</evidence>
<dbReference type="InParanoid" id="A2DQ11"/>
<keyword evidence="1" id="KW-0175">Coiled coil</keyword>
<accession>A2DQ11</accession>
<dbReference type="Proteomes" id="UP000001542">
    <property type="component" value="Unassembled WGS sequence"/>
</dbReference>
<dbReference type="SMR" id="A2DQ11"/>
<reference evidence="3" key="2">
    <citation type="journal article" date="2007" name="Science">
        <title>Draft genome sequence of the sexually transmitted pathogen Trichomonas vaginalis.</title>
        <authorList>
            <person name="Carlton J.M."/>
            <person name="Hirt R.P."/>
            <person name="Silva J.C."/>
            <person name="Delcher A.L."/>
            <person name="Schatz M."/>
            <person name="Zhao Q."/>
            <person name="Wortman J.R."/>
            <person name="Bidwell S.L."/>
            <person name="Alsmark U.C.M."/>
            <person name="Besteiro S."/>
            <person name="Sicheritz-Ponten T."/>
            <person name="Noel C.J."/>
            <person name="Dacks J.B."/>
            <person name="Foster P.G."/>
            <person name="Simillion C."/>
            <person name="Van de Peer Y."/>
            <person name="Miranda-Saavedra D."/>
            <person name="Barton G.J."/>
            <person name="Westrop G.D."/>
            <person name="Mueller S."/>
            <person name="Dessi D."/>
            <person name="Fiori P.L."/>
            <person name="Ren Q."/>
            <person name="Paulsen I."/>
            <person name="Zhang H."/>
            <person name="Bastida-Corcuera F.D."/>
            <person name="Simoes-Barbosa A."/>
            <person name="Brown M.T."/>
            <person name="Hayes R.D."/>
            <person name="Mukherjee M."/>
            <person name="Okumura C.Y."/>
            <person name="Schneider R."/>
            <person name="Smith A.J."/>
            <person name="Vanacova S."/>
            <person name="Villalvazo M."/>
            <person name="Haas B.J."/>
            <person name="Pertea M."/>
            <person name="Feldblyum T.V."/>
            <person name="Utterback T.R."/>
            <person name="Shu C.L."/>
            <person name="Osoegawa K."/>
            <person name="de Jong P.J."/>
            <person name="Hrdy I."/>
            <person name="Horvathova L."/>
            <person name="Zubacova Z."/>
            <person name="Dolezal P."/>
            <person name="Malik S.B."/>
            <person name="Logsdon J.M. Jr."/>
            <person name="Henze K."/>
            <person name="Gupta A."/>
            <person name="Wang C.C."/>
            <person name="Dunne R.L."/>
            <person name="Upcroft J.A."/>
            <person name="Upcroft P."/>
            <person name="White O."/>
            <person name="Salzberg S.L."/>
            <person name="Tang P."/>
            <person name="Chiu C.-H."/>
            <person name="Lee Y.-S."/>
            <person name="Embley T.M."/>
            <person name="Coombs G.H."/>
            <person name="Mottram J.C."/>
            <person name="Tachezy J."/>
            <person name="Fraser-Liggett C.M."/>
            <person name="Johnson P.J."/>
        </authorList>
    </citation>
    <scope>NUCLEOTIDE SEQUENCE [LARGE SCALE GENOMIC DNA]</scope>
    <source>
        <strain evidence="3">G3</strain>
    </source>
</reference>
<sequence>MSQVQREHKYVHAHRMHSVERREHVRHGSRNLDYGEEKTKNKSYDSIHQSRHRKNSPDDSENQGGDSEIQKWRTTFDLLIQLIGKTTENPPVLPNSDEQRRALLVDMTGEICRKAINPTESTEYKVLLEKYEHQKRKSERLRKRTEKMLTEVEDNRNRLEEHMRKVQKGEKTETDRILKSIDQLMAEQAKNHRQFLKSSATLSSPKSKPRRSYDSDSRSSKYSSEVTSESDE</sequence>
<reference evidence="3" key="1">
    <citation type="submission" date="2006-10" db="EMBL/GenBank/DDBJ databases">
        <authorList>
            <person name="Amadeo P."/>
            <person name="Zhao Q."/>
            <person name="Wortman J."/>
            <person name="Fraser-Liggett C."/>
            <person name="Carlton J."/>
        </authorList>
    </citation>
    <scope>NUCLEOTIDE SEQUENCE</scope>
    <source>
        <strain evidence="3">G3</strain>
    </source>
</reference>
<evidence type="ECO:0000256" key="2">
    <source>
        <dbReference type="SAM" id="MobiDB-lite"/>
    </source>
</evidence>
<feature type="compositionally biased region" description="Basic and acidic residues" evidence="2">
    <location>
        <begin position="1"/>
        <end position="10"/>
    </location>
</feature>
<evidence type="ECO:0000256" key="1">
    <source>
        <dbReference type="SAM" id="Coils"/>
    </source>
</evidence>
<feature type="region of interest" description="Disordered" evidence="2">
    <location>
        <begin position="189"/>
        <end position="232"/>
    </location>
</feature>
<proteinExistence type="predicted"/>
<gene>
    <name evidence="3" type="ORF">TVAG_493800</name>
</gene>
<dbReference type="KEGG" id="tva:4775454"/>
<feature type="region of interest" description="Disordered" evidence="2">
    <location>
        <begin position="1"/>
        <end position="67"/>
    </location>
</feature>
<keyword evidence="4" id="KW-1185">Reference proteome</keyword>
<feature type="compositionally biased region" description="Low complexity" evidence="2">
    <location>
        <begin position="220"/>
        <end position="232"/>
    </location>
</feature>
<dbReference type="VEuPathDB" id="TrichDB:TVAG_493800"/>
<name>A2DQ11_TRIV3</name>
<feature type="coiled-coil region" evidence="1">
    <location>
        <begin position="124"/>
        <end position="172"/>
    </location>
</feature>
<dbReference type="VEuPathDB" id="TrichDB:TVAGG3_0384550"/>